<evidence type="ECO:0000256" key="1">
    <source>
        <dbReference type="ARBA" id="ARBA00022884"/>
    </source>
</evidence>
<dbReference type="Pfam" id="PF12353">
    <property type="entry name" value="eIF3g"/>
    <property type="match status" value="1"/>
</dbReference>
<dbReference type="PANTHER" id="PTHR10352">
    <property type="entry name" value="EUKARYOTIC TRANSLATION INITIATION FACTOR 3 SUBUNIT G"/>
    <property type="match status" value="1"/>
</dbReference>
<dbReference type="InterPro" id="IPR012677">
    <property type="entry name" value="Nucleotide-bd_a/b_plait_sf"/>
</dbReference>
<proteinExistence type="predicted"/>
<name>A0A6C0E8X8_9ZZZZ</name>
<dbReference type="PROSITE" id="PS50102">
    <property type="entry name" value="RRM"/>
    <property type="match status" value="1"/>
</dbReference>
<keyword evidence="1" id="KW-0694">RNA-binding</keyword>
<dbReference type="EMBL" id="MN739758">
    <property type="protein sequence ID" value="QHT25182.1"/>
    <property type="molecule type" value="Genomic_DNA"/>
</dbReference>
<dbReference type="GO" id="GO:0003723">
    <property type="term" value="F:RNA binding"/>
    <property type="evidence" value="ECO:0007669"/>
    <property type="project" value="UniProtKB-KW"/>
</dbReference>
<evidence type="ECO:0000313" key="3">
    <source>
        <dbReference type="EMBL" id="QHT25182.1"/>
    </source>
</evidence>
<dbReference type="InterPro" id="IPR000504">
    <property type="entry name" value="RRM_dom"/>
</dbReference>
<protein>
    <recommendedName>
        <fullName evidence="2">RRM domain-containing protein</fullName>
    </recommendedName>
</protein>
<sequence length="256" mass="30315">MATKPRDYYYYPHDGIKIEVHHVNIDGVFYKVTREYIVQKYSKSIADKIRERQKWKKFGDDDDHHATIGDEVFFEFNPNLMKVHFKDPKEYEYYYFDEMPLKNNNIEEEILIEKEKTKDMFGSSKKSTLKCRLCGGPHWSIKCNQNKKNTSRNDVDIKSDYKKTEFKPKREVSPIKVDDLDKTVSGDDVRYYLEEYGAIKNFHLVKDKRTGESAGYCFVTYYNQEDAEYALKNISKKPIGYAYPSCEWSSPRPSNN</sequence>
<organism evidence="3">
    <name type="scientific">viral metagenome</name>
    <dbReference type="NCBI Taxonomy" id="1070528"/>
    <lineage>
        <taxon>unclassified sequences</taxon>
        <taxon>metagenomes</taxon>
        <taxon>organismal metagenomes</taxon>
    </lineage>
</organism>
<dbReference type="InterPro" id="IPR035979">
    <property type="entry name" value="RBD_domain_sf"/>
</dbReference>
<dbReference type="SMART" id="SM00360">
    <property type="entry name" value="RRM"/>
    <property type="match status" value="1"/>
</dbReference>
<feature type="domain" description="RRM" evidence="2">
    <location>
        <begin position="173"/>
        <end position="256"/>
    </location>
</feature>
<accession>A0A6C0E8X8</accession>
<evidence type="ECO:0000259" key="2">
    <source>
        <dbReference type="PROSITE" id="PS50102"/>
    </source>
</evidence>
<dbReference type="SUPFAM" id="SSF54928">
    <property type="entry name" value="RNA-binding domain, RBD"/>
    <property type="match status" value="1"/>
</dbReference>
<dbReference type="Gene3D" id="3.30.70.330">
    <property type="match status" value="1"/>
</dbReference>
<dbReference type="AlphaFoldDB" id="A0A6C0E8X8"/>
<reference evidence="3" key="1">
    <citation type="journal article" date="2020" name="Nature">
        <title>Giant virus diversity and host interactions through global metagenomics.</title>
        <authorList>
            <person name="Schulz F."/>
            <person name="Roux S."/>
            <person name="Paez-Espino D."/>
            <person name="Jungbluth S."/>
            <person name="Walsh D.A."/>
            <person name="Denef V.J."/>
            <person name="McMahon K.D."/>
            <person name="Konstantinidis K.T."/>
            <person name="Eloe-Fadrosh E.A."/>
            <person name="Kyrpides N.C."/>
            <person name="Woyke T."/>
        </authorList>
    </citation>
    <scope>NUCLEOTIDE SEQUENCE</scope>
    <source>
        <strain evidence="3">GVMAG-M-3300023179-150</strain>
    </source>
</reference>
<dbReference type="InterPro" id="IPR024675">
    <property type="entry name" value="eIF3g_N"/>
</dbReference>
<dbReference type="Pfam" id="PF00076">
    <property type="entry name" value="RRM_1"/>
    <property type="match status" value="1"/>
</dbReference>